<feature type="compositionally biased region" description="Acidic residues" evidence="1">
    <location>
        <begin position="1"/>
        <end position="10"/>
    </location>
</feature>
<evidence type="ECO:0000313" key="2">
    <source>
        <dbReference type="EMBL" id="RRT78725.1"/>
    </source>
</evidence>
<accession>A0A427AR95</accession>
<proteinExistence type="predicted"/>
<evidence type="ECO:0000256" key="1">
    <source>
        <dbReference type="SAM" id="MobiDB-lite"/>
    </source>
</evidence>
<dbReference type="AlphaFoldDB" id="A0A427AR95"/>
<feature type="compositionally biased region" description="Basic and acidic residues" evidence="1">
    <location>
        <begin position="35"/>
        <end position="82"/>
    </location>
</feature>
<protein>
    <submittedName>
        <fullName evidence="2">Uncharacterized protein</fullName>
    </submittedName>
</protein>
<organism evidence="2 3">
    <name type="scientific">Ensete ventricosum</name>
    <name type="common">Abyssinian banana</name>
    <name type="synonym">Musa ensete</name>
    <dbReference type="NCBI Taxonomy" id="4639"/>
    <lineage>
        <taxon>Eukaryota</taxon>
        <taxon>Viridiplantae</taxon>
        <taxon>Streptophyta</taxon>
        <taxon>Embryophyta</taxon>
        <taxon>Tracheophyta</taxon>
        <taxon>Spermatophyta</taxon>
        <taxon>Magnoliopsida</taxon>
        <taxon>Liliopsida</taxon>
        <taxon>Zingiberales</taxon>
        <taxon>Musaceae</taxon>
        <taxon>Ensete</taxon>
    </lineage>
</organism>
<reference evidence="2 3" key="1">
    <citation type="journal article" date="2014" name="Agronomy (Basel)">
        <title>A Draft Genome Sequence for Ensete ventricosum, the Drought-Tolerant Tree Against Hunger.</title>
        <authorList>
            <person name="Harrison J."/>
            <person name="Moore K.A."/>
            <person name="Paszkiewicz K."/>
            <person name="Jones T."/>
            <person name="Grant M."/>
            <person name="Ambacheew D."/>
            <person name="Muzemil S."/>
            <person name="Studholme D.J."/>
        </authorList>
    </citation>
    <scope>NUCLEOTIDE SEQUENCE [LARGE SCALE GENOMIC DNA]</scope>
</reference>
<comment type="caution">
    <text evidence="2">The sequence shown here is derived from an EMBL/GenBank/DDBJ whole genome shotgun (WGS) entry which is preliminary data.</text>
</comment>
<gene>
    <name evidence="2" type="ORF">B296_00013500</name>
</gene>
<evidence type="ECO:0000313" key="3">
    <source>
        <dbReference type="Proteomes" id="UP000287651"/>
    </source>
</evidence>
<name>A0A427AR95_ENSVE</name>
<sequence>MALTQDEEGSEGGNHGQINQRRAEVEGLQLSWESPKGERRRAAVGDGEQGRRQEQVEHDDEDRGCADEEEGRQHGCHEEERLGPSPRSSPRPRLGRTTHHLPFHELMNVDEWRKRKRSHGKRRSQEKNNELDVTSLIKHSDRHEIELTDAHMFLSNLC</sequence>
<dbReference type="Proteomes" id="UP000287651">
    <property type="component" value="Unassembled WGS sequence"/>
</dbReference>
<feature type="region of interest" description="Disordered" evidence="1">
    <location>
        <begin position="1"/>
        <end position="132"/>
    </location>
</feature>
<dbReference type="EMBL" id="AMZH03001605">
    <property type="protein sequence ID" value="RRT78725.1"/>
    <property type="molecule type" value="Genomic_DNA"/>
</dbReference>
<feature type="compositionally biased region" description="Low complexity" evidence="1">
    <location>
        <begin position="83"/>
        <end position="92"/>
    </location>
</feature>